<evidence type="ECO:0000313" key="1">
    <source>
        <dbReference type="EMBL" id="CAF2084938.1"/>
    </source>
</evidence>
<dbReference type="Proteomes" id="UP000663824">
    <property type="component" value="Unassembled WGS sequence"/>
</dbReference>
<proteinExistence type="predicted"/>
<dbReference type="AlphaFoldDB" id="A0A816SFZ6"/>
<reference evidence="1" key="1">
    <citation type="submission" date="2021-02" db="EMBL/GenBank/DDBJ databases">
        <authorList>
            <person name="Nowell W R."/>
        </authorList>
    </citation>
    <scope>NUCLEOTIDE SEQUENCE</scope>
</reference>
<dbReference type="EMBL" id="CAJNRE010009758">
    <property type="protein sequence ID" value="CAF2084938.1"/>
    <property type="molecule type" value="Genomic_DNA"/>
</dbReference>
<comment type="caution">
    <text evidence="1">The sequence shown here is derived from an EMBL/GenBank/DDBJ whole genome shotgun (WGS) entry which is preliminary data.</text>
</comment>
<protein>
    <submittedName>
        <fullName evidence="1">Uncharacterized protein</fullName>
    </submittedName>
</protein>
<gene>
    <name evidence="1" type="ORF">MBJ925_LOCUS19339</name>
</gene>
<sequence length="322" mass="34492">MATFPHIPWSILRYSGTGMFDLGANIINRYQSGQLQDDWTNNSLWNGTRPSIPSVQEPGNQTTVTLGVISRLALVIPPASCRLQSRCDTQLVLKAYDASGNVIKKLGSDDQPWQVVGTVLGSVNASISGAIANYSCGQTQYSMFGITATGSYQIQFSFITPSGVSSSFVASVNLTVSSPPVTVTNHILSAIQSDDVSVVSKNETFNMAVLIVDQISKTRIADIYWGGFSWTATISLYTSLQYQSNGSLIAASMSTVIVNPTAGIVTATNLAITEIGMYVLSMAITSSNNQYSILFLSHAILVKANTTVTLQTFTGFPTTYIT</sequence>
<organism evidence="1 2">
    <name type="scientific">Rotaria magnacalcarata</name>
    <dbReference type="NCBI Taxonomy" id="392030"/>
    <lineage>
        <taxon>Eukaryota</taxon>
        <taxon>Metazoa</taxon>
        <taxon>Spiralia</taxon>
        <taxon>Gnathifera</taxon>
        <taxon>Rotifera</taxon>
        <taxon>Eurotatoria</taxon>
        <taxon>Bdelloidea</taxon>
        <taxon>Philodinida</taxon>
        <taxon>Philodinidae</taxon>
        <taxon>Rotaria</taxon>
    </lineage>
</organism>
<name>A0A816SFZ6_9BILA</name>
<evidence type="ECO:0000313" key="2">
    <source>
        <dbReference type="Proteomes" id="UP000663824"/>
    </source>
</evidence>
<accession>A0A816SFZ6</accession>